<dbReference type="SUPFAM" id="SSF53335">
    <property type="entry name" value="S-adenosyl-L-methionine-dependent methyltransferases"/>
    <property type="match status" value="1"/>
</dbReference>
<dbReference type="CDD" id="cd02440">
    <property type="entry name" value="AdoMet_MTases"/>
    <property type="match status" value="1"/>
</dbReference>
<dbReference type="InterPro" id="IPR029063">
    <property type="entry name" value="SAM-dependent_MTases_sf"/>
</dbReference>
<dbReference type="Pfam" id="PF13489">
    <property type="entry name" value="Methyltransf_23"/>
    <property type="match status" value="1"/>
</dbReference>
<evidence type="ECO:0000313" key="3">
    <source>
        <dbReference type="Proteomes" id="UP000281245"/>
    </source>
</evidence>
<name>A0A3M6X3F4_HORWE</name>
<dbReference type="EMBL" id="QWIJ01000230">
    <property type="protein sequence ID" value="RMX85302.1"/>
    <property type="molecule type" value="Genomic_DNA"/>
</dbReference>
<evidence type="ECO:0000313" key="2">
    <source>
        <dbReference type="EMBL" id="RMX85302.1"/>
    </source>
</evidence>
<dbReference type="VEuPathDB" id="FungiDB:BTJ68_07739"/>
<dbReference type="AlphaFoldDB" id="A0A3M6X3F4"/>
<comment type="caution">
    <text evidence="2">The sequence shown here is derived from an EMBL/GenBank/DDBJ whole genome shotgun (WGS) entry which is preliminary data.</text>
</comment>
<evidence type="ECO:0000256" key="1">
    <source>
        <dbReference type="SAM" id="MobiDB-lite"/>
    </source>
</evidence>
<reference evidence="2 3" key="1">
    <citation type="journal article" date="2018" name="BMC Genomics">
        <title>Genomic evidence for intraspecific hybridization in a clonal and extremely halotolerant yeast.</title>
        <authorList>
            <person name="Gostincar C."/>
            <person name="Stajich J.E."/>
            <person name="Zupancic J."/>
            <person name="Zalar P."/>
            <person name="Gunde-Cimerman N."/>
        </authorList>
    </citation>
    <scope>NUCLEOTIDE SEQUENCE [LARGE SCALE GENOMIC DNA]</scope>
    <source>
        <strain evidence="2 3">EXF-6656</strain>
    </source>
</reference>
<protein>
    <recommendedName>
        <fullName evidence="4">Methyltransferase domain-containing protein</fullName>
    </recommendedName>
</protein>
<dbReference type="GO" id="GO:0008168">
    <property type="term" value="F:methyltransferase activity"/>
    <property type="evidence" value="ECO:0007669"/>
    <property type="project" value="TreeGrafter"/>
</dbReference>
<feature type="region of interest" description="Disordered" evidence="1">
    <location>
        <begin position="1"/>
        <end position="55"/>
    </location>
</feature>
<accession>A0A3M6X3F4</accession>
<dbReference type="Proteomes" id="UP000281245">
    <property type="component" value="Unassembled WGS sequence"/>
</dbReference>
<proteinExistence type="predicted"/>
<feature type="compositionally biased region" description="Polar residues" evidence="1">
    <location>
        <begin position="10"/>
        <end position="20"/>
    </location>
</feature>
<dbReference type="OrthoDB" id="2013972at2759"/>
<dbReference type="PANTHER" id="PTHR43591:SF24">
    <property type="entry name" value="2-METHOXY-6-POLYPRENYL-1,4-BENZOQUINOL METHYLASE, MITOCHONDRIAL"/>
    <property type="match status" value="1"/>
</dbReference>
<feature type="non-terminal residue" evidence="2">
    <location>
        <position position="1"/>
    </location>
</feature>
<dbReference type="Gene3D" id="3.40.50.150">
    <property type="entry name" value="Vaccinia Virus protein VP39"/>
    <property type="match status" value="1"/>
</dbReference>
<evidence type="ECO:0008006" key="4">
    <source>
        <dbReference type="Google" id="ProtNLM"/>
    </source>
</evidence>
<organism evidence="2 3">
    <name type="scientific">Hortaea werneckii</name>
    <name type="common">Black yeast</name>
    <name type="synonym">Cladosporium werneckii</name>
    <dbReference type="NCBI Taxonomy" id="91943"/>
    <lineage>
        <taxon>Eukaryota</taxon>
        <taxon>Fungi</taxon>
        <taxon>Dikarya</taxon>
        <taxon>Ascomycota</taxon>
        <taxon>Pezizomycotina</taxon>
        <taxon>Dothideomycetes</taxon>
        <taxon>Dothideomycetidae</taxon>
        <taxon>Mycosphaerellales</taxon>
        <taxon>Teratosphaeriaceae</taxon>
        <taxon>Hortaea</taxon>
    </lineage>
</organism>
<dbReference type="PANTHER" id="PTHR43591">
    <property type="entry name" value="METHYLTRANSFERASE"/>
    <property type="match status" value="1"/>
</dbReference>
<feature type="region of interest" description="Disordered" evidence="1">
    <location>
        <begin position="90"/>
        <end position="124"/>
    </location>
</feature>
<feature type="compositionally biased region" description="Low complexity" evidence="1">
    <location>
        <begin position="29"/>
        <end position="45"/>
    </location>
</feature>
<gene>
    <name evidence="2" type="ORF">D0869_03930</name>
</gene>
<sequence>FPTERRVRSRASSDPFPTTQPRDDQSGQLSDALLSAHLPLSSSHPTSVTGPGDTVPVKCSSQKIIIMSDLPPPQTGGNALQALDVDGDSGFHALQDDFPNDQSLPDVDMDDGDSALGDDTASETRSITDSVLGYEYENGRRYHAYRAGKYPMPNDEAEQERMDMQHHIYLLIYGGELCRAPLPARLNRVLDVGCGTGKWAIDFADQHPEAEVLATDLSVIQPYWIPPNVQFEIDDAEEEWQYHSKFDYIHIRSMGGSISDWPRLMQQAYDNLRPGGWIEVTDFEAWATTDDNSLPADSAYAEFQERLSEAATQFGKVMNISPQFKSFVQNAGFQSVVEQQFKAPLAPWPKDRRYRNLGRYMNVQMLDAIEPYSLALFSRVLKWKPERIQALLAGVRQDLGNLNYHMYSVVHNVCGQKPLP</sequence>